<gene>
    <name evidence="5" type="ORF">FNK824_LOCUS8507</name>
    <name evidence="4" type="ORF">OTI717_LOCUS11387</name>
    <name evidence="3" type="ORF">RFH988_LOCUS14038</name>
    <name evidence="2" type="ORF">SEV965_LOCUS7082</name>
</gene>
<evidence type="ECO:0000313" key="3">
    <source>
        <dbReference type="EMBL" id="CAF0998424.1"/>
    </source>
</evidence>
<feature type="region of interest" description="Disordered" evidence="1">
    <location>
        <begin position="1"/>
        <end position="184"/>
    </location>
</feature>
<sequence>MGSNNSKESEDYNRRNRTKPILKKSTVYPGTYIPQQTGYPQYTNNSSIPYDTNNIQTQGKNNLPDNSLSSHSHHSRHRHHRHRHHHRPQCSERATQTTPSVLYRVDERSQKPLSITNDGRSTPVLLRENSRSTPALLEESWSSNSLDKRSPVPIKKSPRTISTYKSTSSAAVKQLSPANVDKKH</sequence>
<protein>
    <submittedName>
        <fullName evidence="2">Uncharacterized protein</fullName>
    </submittedName>
</protein>
<evidence type="ECO:0000313" key="5">
    <source>
        <dbReference type="EMBL" id="CAF3691026.1"/>
    </source>
</evidence>
<evidence type="ECO:0000313" key="4">
    <source>
        <dbReference type="EMBL" id="CAF3683510.1"/>
    </source>
</evidence>
<dbReference type="Proteomes" id="UP000663882">
    <property type="component" value="Unassembled WGS sequence"/>
</dbReference>
<proteinExistence type="predicted"/>
<evidence type="ECO:0000313" key="6">
    <source>
        <dbReference type="Proteomes" id="UP000663889"/>
    </source>
</evidence>
<dbReference type="Proteomes" id="UP000663889">
    <property type="component" value="Unassembled WGS sequence"/>
</dbReference>
<name>A0A814BQ09_9BILA</name>
<accession>A0A814BQ09</accession>
<dbReference type="EMBL" id="CAJOAX010001081">
    <property type="protein sequence ID" value="CAF3683510.1"/>
    <property type="molecule type" value="Genomic_DNA"/>
</dbReference>
<dbReference type="OrthoDB" id="10468707at2759"/>
<reference evidence="2" key="1">
    <citation type="submission" date="2021-02" db="EMBL/GenBank/DDBJ databases">
        <authorList>
            <person name="Nowell W R."/>
        </authorList>
    </citation>
    <scope>NUCLEOTIDE SEQUENCE</scope>
</reference>
<feature type="compositionally biased region" description="Polar residues" evidence="1">
    <location>
        <begin position="111"/>
        <end position="120"/>
    </location>
</feature>
<evidence type="ECO:0000313" key="2">
    <source>
        <dbReference type="EMBL" id="CAF0929198.1"/>
    </source>
</evidence>
<comment type="caution">
    <text evidence="2">The sequence shown here is derived from an EMBL/GenBank/DDBJ whole genome shotgun (WGS) entry which is preliminary data.</text>
</comment>
<dbReference type="AlphaFoldDB" id="A0A814BQ09"/>
<dbReference type="Proteomes" id="UP000663823">
    <property type="component" value="Unassembled WGS sequence"/>
</dbReference>
<dbReference type="EMBL" id="CAJOBE010000842">
    <property type="protein sequence ID" value="CAF3691026.1"/>
    <property type="molecule type" value="Genomic_DNA"/>
</dbReference>
<organism evidence="2 6">
    <name type="scientific">Rotaria sordida</name>
    <dbReference type="NCBI Taxonomy" id="392033"/>
    <lineage>
        <taxon>Eukaryota</taxon>
        <taxon>Metazoa</taxon>
        <taxon>Spiralia</taxon>
        <taxon>Gnathifera</taxon>
        <taxon>Rotifera</taxon>
        <taxon>Eurotatoria</taxon>
        <taxon>Bdelloidea</taxon>
        <taxon>Philodinida</taxon>
        <taxon>Philodinidae</taxon>
        <taxon>Rotaria</taxon>
    </lineage>
</organism>
<evidence type="ECO:0000256" key="1">
    <source>
        <dbReference type="SAM" id="MobiDB-lite"/>
    </source>
</evidence>
<dbReference type="EMBL" id="CAJNOO010000638">
    <property type="protein sequence ID" value="CAF0998424.1"/>
    <property type="molecule type" value="Genomic_DNA"/>
</dbReference>
<feature type="compositionally biased region" description="Polar residues" evidence="1">
    <location>
        <begin position="159"/>
        <end position="171"/>
    </location>
</feature>
<dbReference type="Proteomes" id="UP000663874">
    <property type="component" value="Unassembled WGS sequence"/>
</dbReference>
<feature type="compositionally biased region" description="Polar residues" evidence="1">
    <location>
        <begin position="33"/>
        <end position="68"/>
    </location>
</feature>
<dbReference type="EMBL" id="CAJNOU010000242">
    <property type="protein sequence ID" value="CAF0929198.1"/>
    <property type="molecule type" value="Genomic_DNA"/>
</dbReference>
<feature type="compositionally biased region" description="Basic residues" evidence="1">
    <location>
        <begin position="71"/>
        <end position="88"/>
    </location>
</feature>